<gene>
    <name evidence="2" type="ORF">JD108_14670</name>
    <name evidence="3" type="ORF">KDJ56_14615</name>
</gene>
<dbReference type="Proteomes" id="UP000595847">
    <property type="component" value="Chromosome"/>
</dbReference>
<organism evidence="2 4">
    <name type="scientific">Brevibacillus composti</name>
    <dbReference type="NCBI Taxonomy" id="2796470"/>
    <lineage>
        <taxon>Bacteria</taxon>
        <taxon>Bacillati</taxon>
        <taxon>Bacillota</taxon>
        <taxon>Bacilli</taxon>
        <taxon>Bacillales</taxon>
        <taxon>Paenibacillaceae</taxon>
        <taxon>Brevibacillus</taxon>
    </lineage>
</organism>
<reference evidence="3" key="2">
    <citation type="submission" date="2021-04" db="EMBL/GenBank/DDBJ databases">
        <title>Brevibacillus composti FJAT-54423, complete genome.</title>
        <authorList>
            <person name="Tang R."/>
        </authorList>
    </citation>
    <scope>NUCLEOTIDE SEQUENCE</scope>
    <source>
        <strain evidence="3">FJAT-54424</strain>
    </source>
</reference>
<dbReference type="KEGG" id="bcop:JD108_14670"/>
<evidence type="ECO:0000313" key="3">
    <source>
        <dbReference type="EMBL" id="QUO40231.1"/>
    </source>
</evidence>
<evidence type="ECO:0000259" key="1">
    <source>
        <dbReference type="Pfam" id="PF13022"/>
    </source>
</evidence>
<protein>
    <recommendedName>
        <fullName evidence="1">Homeodomain phBC6A51-type domain-containing protein</fullName>
    </recommendedName>
</protein>
<sequence length="146" mass="17014">MTKRRSDVGRGLTDQQRRAAQLLVANEFCELSEGKKMTKDQLAEEIGIAKSTLYEWMKNPEFNEYHRMVSRDKLHAYSSEVDSALLKLIRMPEPRIKAIELWYKLQGEITERHLYENESESKLPRKSDAEIAAEIRKLAEMVNGEE</sequence>
<evidence type="ECO:0000313" key="5">
    <source>
        <dbReference type="Proteomes" id="UP000677234"/>
    </source>
</evidence>
<name>A0A7T5JMA9_9BACL</name>
<dbReference type="EMBL" id="CP066308">
    <property type="protein sequence ID" value="QQE73153.1"/>
    <property type="molecule type" value="Genomic_DNA"/>
</dbReference>
<dbReference type="InterPro" id="IPR024978">
    <property type="entry name" value="Homeodomain_phBC6A51-type"/>
</dbReference>
<evidence type="ECO:0000313" key="2">
    <source>
        <dbReference type="EMBL" id="QQE73153.1"/>
    </source>
</evidence>
<dbReference type="Proteomes" id="UP000677234">
    <property type="component" value="Chromosome"/>
</dbReference>
<reference evidence="2 4" key="1">
    <citation type="submission" date="2020-12" db="EMBL/GenBank/DDBJ databases">
        <title>strain FJAT-54423T represents a novel species of the genus Brevibacillus.</title>
        <authorList>
            <person name="Tang R."/>
        </authorList>
    </citation>
    <scope>NUCLEOTIDE SEQUENCE [LARGE SCALE GENOMIC DNA]</scope>
    <source>
        <strain evidence="2 4">FJAT-54423</strain>
    </source>
</reference>
<dbReference type="RefSeq" id="WP_198826783.1">
    <property type="nucleotide sequence ID" value="NZ_CP066308.1"/>
</dbReference>
<keyword evidence="5" id="KW-1185">Reference proteome</keyword>
<dbReference type="InterPro" id="IPR009057">
    <property type="entry name" value="Homeodomain-like_sf"/>
</dbReference>
<dbReference type="Pfam" id="PF13022">
    <property type="entry name" value="HTH_Tnp_1_2"/>
    <property type="match status" value="1"/>
</dbReference>
<dbReference type="EMBL" id="CP073708">
    <property type="protein sequence ID" value="QUO40231.1"/>
    <property type="molecule type" value="Genomic_DNA"/>
</dbReference>
<proteinExistence type="predicted"/>
<evidence type="ECO:0000313" key="4">
    <source>
        <dbReference type="Proteomes" id="UP000595847"/>
    </source>
</evidence>
<feature type="domain" description="Homeodomain phBC6A51-type" evidence="1">
    <location>
        <begin position="4"/>
        <end position="134"/>
    </location>
</feature>
<accession>A0A7T5JMA9</accession>
<dbReference type="SUPFAM" id="SSF46689">
    <property type="entry name" value="Homeodomain-like"/>
    <property type="match status" value="1"/>
</dbReference>
<dbReference type="AlphaFoldDB" id="A0A7T5JMA9"/>
<dbReference type="Gene3D" id="1.10.10.60">
    <property type="entry name" value="Homeodomain-like"/>
    <property type="match status" value="1"/>
</dbReference>